<feature type="repeat" description="WD" evidence="4">
    <location>
        <begin position="41"/>
        <end position="66"/>
    </location>
</feature>
<dbReference type="PROSITE" id="PS50082">
    <property type="entry name" value="WD_REPEATS_2"/>
    <property type="match status" value="3"/>
</dbReference>
<dbReference type="InterPro" id="IPR040132">
    <property type="entry name" value="Tex1/THOC3"/>
</dbReference>
<dbReference type="InterPro" id="IPR015943">
    <property type="entry name" value="WD40/YVTN_repeat-like_dom_sf"/>
</dbReference>
<comment type="caution">
    <text evidence="5">The sequence shown here is derived from an EMBL/GenBank/DDBJ whole genome shotgun (WGS) entry which is preliminary data.</text>
</comment>
<sequence length="338" mass="36905">MAPLRARMSLPKDKFPTYFNTVKIQSYQETTVVRGAAPRSLNSIAWNPTGTLIATGSSDKTLRVWNPEKPNVRFSTELKGHSGPIEKVAFNPTKDAELCSLSSDGVARFWDARSKTCTNEIRDLGEANTLAWAPNGETLVVGNKAGTIFVLSPSQPSPLSSHQQPGRINQIVFCWGGEKVFLATGDGRVRILSYPSLEPLLQHHDEEGGEPAEFSLKGHTSSCISIDVQPTSRYLASGGDDNVIALWDTTDWICQRTMTKVNGPVRSISFTWDGSYLVAGSDEGASLEFFHTESGERIHTIKTASANPLVAWAPTRYCLAYSDAGVLRIAGLDTTDRR</sequence>
<dbReference type="FunFam" id="2.130.10.10:FF:000870">
    <property type="entry name" value="WD repeat-containing protein"/>
    <property type="match status" value="1"/>
</dbReference>
<dbReference type="Pfam" id="PF00400">
    <property type="entry name" value="WD40"/>
    <property type="match status" value="4"/>
</dbReference>
<dbReference type="PRINTS" id="PR00320">
    <property type="entry name" value="GPROTEINBRPT"/>
</dbReference>
<dbReference type="InterPro" id="IPR020472">
    <property type="entry name" value="WD40_PAC1"/>
</dbReference>
<dbReference type="InterPro" id="IPR036322">
    <property type="entry name" value="WD40_repeat_dom_sf"/>
</dbReference>
<keyword evidence="1 4" id="KW-0853">WD repeat</keyword>
<dbReference type="InterPro" id="IPR001680">
    <property type="entry name" value="WD40_rpt"/>
</dbReference>
<dbReference type="GO" id="GO:0000445">
    <property type="term" value="C:THO complex part of transcription export complex"/>
    <property type="evidence" value="ECO:0007669"/>
    <property type="project" value="TreeGrafter"/>
</dbReference>
<keyword evidence="2" id="KW-0677">Repeat</keyword>
<reference evidence="5" key="1">
    <citation type="journal article" date="2021" name="Nat. Commun.">
        <title>Genetic determinants of endophytism in the Arabidopsis root mycobiome.</title>
        <authorList>
            <person name="Mesny F."/>
            <person name="Miyauchi S."/>
            <person name="Thiergart T."/>
            <person name="Pickel B."/>
            <person name="Atanasova L."/>
            <person name="Karlsson M."/>
            <person name="Huettel B."/>
            <person name="Barry K.W."/>
            <person name="Haridas S."/>
            <person name="Chen C."/>
            <person name="Bauer D."/>
            <person name="Andreopoulos W."/>
            <person name="Pangilinan J."/>
            <person name="LaButti K."/>
            <person name="Riley R."/>
            <person name="Lipzen A."/>
            <person name="Clum A."/>
            <person name="Drula E."/>
            <person name="Henrissat B."/>
            <person name="Kohler A."/>
            <person name="Grigoriev I.V."/>
            <person name="Martin F.M."/>
            <person name="Hacquard S."/>
        </authorList>
    </citation>
    <scope>NUCLEOTIDE SEQUENCE</scope>
    <source>
        <strain evidence="5">MPI-SDFR-AT-0117</strain>
    </source>
</reference>
<gene>
    <name evidence="5" type="ORF">F5X68DRAFT_18159</name>
</gene>
<evidence type="ECO:0000256" key="3">
    <source>
        <dbReference type="ARBA" id="ARBA00046343"/>
    </source>
</evidence>
<dbReference type="PROSITE" id="PS00678">
    <property type="entry name" value="WD_REPEATS_1"/>
    <property type="match status" value="1"/>
</dbReference>
<protein>
    <submittedName>
        <fullName evidence="5">WD40-repeat-containing domain protein</fullName>
    </submittedName>
</protein>
<dbReference type="OrthoDB" id="340259at2759"/>
<dbReference type="GO" id="GO:0006406">
    <property type="term" value="P:mRNA export from nucleus"/>
    <property type="evidence" value="ECO:0007669"/>
    <property type="project" value="InterPro"/>
</dbReference>
<dbReference type="PANTHER" id="PTHR22839">
    <property type="entry name" value="THO COMPLEX SUBUNIT 3 THO3"/>
    <property type="match status" value="1"/>
</dbReference>
<dbReference type="AlphaFoldDB" id="A0A9P9A908"/>
<proteinExistence type="inferred from homology"/>
<evidence type="ECO:0000256" key="4">
    <source>
        <dbReference type="PROSITE-ProRule" id="PRU00221"/>
    </source>
</evidence>
<dbReference type="PROSITE" id="PS50294">
    <property type="entry name" value="WD_REPEATS_REGION"/>
    <property type="match status" value="3"/>
</dbReference>
<evidence type="ECO:0000313" key="5">
    <source>
        <dbReference type="EMBL" id="KAH6685218.1"/>
    </source>
</evidence>
<dbReference type="PANTHER" id="PTHR22839:SF0">
    <property type="entry name" value="THO COMPLEX SUBUNIT 3"/>
    <property type="match status" value="1"/>
</dbReference>
<accession>A0A9P9A908</accession>
<evidence type="ECO:0000256" key="1">
    <source>
        <dbReference type="ARBA" id="ARBA00022574"/>
    </source>
</evidence>
<name>A0A9P9A908_9PEZI</name>
<comment type="similarity">
    <text evidence="3">Belongs to the THOC3 family.</text>
</comment>
<dbReference type="EMBL" id="JAGSXJ010000015">
    <property type="protein sequence ID" value="KAH6685218.1"/>
    <property type="molecule type" value="Genomic_DNA"/>
</dbReference>
<dbReference type="SUPFAM" id="SSF50978">
    <property type="entry name" value="WD40 repeat-like"/>
    <property type="match status" value="1"/>
</dbReference>
<dbReference type="InterPro" id="IPR019775">
    <property type="entry name" value="WD40_repeat_CS"/>
</dbReference>
<dbReference type="Gene3D" id="2.130.10.10">
    <property type="entry name" value="YVTN repeat-like/Quinoprotein amine dehydrogenase"/>
    <property type="match status" value="2"/>
</dbReference>
<dbReference type="Proteomes" id="UP000770015">
    <property type="component" value="Unassembled WGS sequence"/>
</dbReference>
<dbReference type="SMART" id="SM00320">
    <property type="entry name" value="WD40"/>
    <property type="match status" value="6"/>
</dbReference>
<evidence type="ECO:0000313" key="6">
    <source>
        <dbReference type="Proteomes" id="UP000770015"/>
    </source>
</evidence>
<feature type="repeat" description="WD" evidence="4">
    <location>
        <begin position="216"/>
        <end position="248"/>
    </location>
</feature>
<keyword evidence="6" id="KW-1185">Reference proteome</keyword>
<evidence type="ECO:0000256" key="2">
    <source>
        <dbReference type="ARBA" id="ARBA00022737"/>
    </source>
</evidence>
<feature type="repeat" description="WD" evidence="4">
    <location>
        <begin position="78"/>
        <end position="120"/>
    </location>
</feature>
<organism evidence="5 6">
    <name type="scientific">Plectosphaerella plurivora</name>
    <dbReference type="NCBI Taxonomy" id="936078"/>
    <lineage>
        <taxon>Eukaryota</taxon>
        <taxon>Fungi</taxon>
        <taxon>Dikarya</taxon>
        <taxon>Ascomycota</taxon>
        <taxon>Pezizomycotina</taxon>
        <taxon>Sordariomycetes</taxon>
        <taxon>Hypocreomycetidae</taxon>
        <taxon>Glomerellales</taxon>
        <taxon>Plectosphaerellaceae</taxon>
        <taxon>Plectosphaerella</taxon>
    </lineage>
</organism>